<protein>
    <submittedName>
        <fullName evidence="1">Uncharacterized protein</fullName>
    </submittedName>
</protein>
<gene>
    <name evidence="1" type="ORF">MNBD_PLANCTO03-953</name>
</gene>
<reference evidence="1" key="1">
    <citation type="submission" date="2018-06" db="EMBL/GenBank/DDBJ databases">
        <authorList>
            <person name="Zhirakovskaya E."/>
        </authorList>
    </citation>
    <scope>NUCLEOTIDE SEQUENCE</scope>
</reference>
<evidence type="ECO:0000313" key="1">
    <source>
        <dbReference type="EMBL" id="VAX40989.1"/>
    </source>
</evidence>
<dbReference type="AlphaFoldDB" id="A0A3B1DF79"/>
<dbReference type="EMBL" id="UOGK01000478">
    <property type="protein sequence ID" value="VAX40989.1"/>
    <property type="molecule type" value="Genomic_DNA"/>
</dbReference>
<name>A0A3B1DF79_9ZZZZ</name>
<sequence>AHITFDTESGQAGDKIIADVGWWQGEDGYSWGDDGQLLYNGDVHVFTLDEEFVGGEWDGRTYGIGPRLTTDYYYPTGRLMGGDFYVEIVDVQPVGGGGSPVVFGWGEYMNDTLMNTASSDGATRQERSYYARINYHMHMQAVSFTEYGEFDVTMVAWDGNGKYADADPFTLRFNVVPTPGGLAVLGLAGLVAGRRRR</sequence>
<proteinExistence type="predicted"/>
<feature type="non-terminal residue" evidence="1">
    <location>
        <position position="1"/>
    </location>
</feature>
<accession>A0A3B1DF79</accession>
<organism evidence="1">
    <name type="scientific">hydrothermal vent metagenome</name>
    <dbReference type="NCBI Taxonomy" id="652676"/>
    <lineage>
        <taxon>unclassified sequences</taxon>
        <taxon>metagenomes</taxon>
        <taxon>ecological metagenomes</taxon>
    </lineage>
</organism>